<feature type="domain" description="DUF112" evidence="2">
    <location>
        <begin position="2"/>
        <end position="366"/>
    </location>
</feature>
<gene>
    <name evidence="3" type="ORF">METZ01_LOCUS217192</name>
</gene>
<reference evidence="3" key="1">
    <citation type="submission" date="2018-05" db="EMBL/GenBank/DDBJ databases">
        <authorList>
            <person name="Lanie J.A."/>
            <person name="Ng W.-L."/>
            <person name="Kazmierczak K.M."/>
            <person name="Andrzejewski T.M."/>
            <person name="Davidsen T.M."/>
            <person name="Wayne K.J."/>
            <person name="Tettelin H."/>
            <person name="Glass J.I."/>
            <person name="Rusch D."/>
            <person name="Podicherti R."/>
            <person name="Tsui H.-C.T."/>
            <person name="Winkler M.E."/>
        </authorList>
    </citation>
    <scope>NUCLEOTIDE SEQUENCE</scope>
</reference>
<name>A0A382FMQ3_9ZZZZ</name>
<keyword evidence="1" id="KW-0812">Transmembrane</keyword>
<feature type="transmembrane region" description="Helical" evidence="1">
    <location>
        <begin position="37"/>
        <end position="60"/>
    </location>
</feature>
<evidence type="ECO:0000259" key="2">
    <source>
        <dbReference type="Pfam" id="PF01970"/>
    </source>
</evidence>
<dbReference type="AlphaFoldDB" id="A0A382FMQ3"/>
<dbReference type="InterPro" id="IPR002823">
    <property type="entry name" value="DUF112_TM"/>
</dbReference>
<feature type="transmembrane region" description="Helical" evidence="1">
    <location>
        <begin position="97"/>
        <end position="116"/>
    </location>
</feature>
<protein>
    <recommendedName>
        <fullName evidence="2">DUF112 domain-containing protein</fullName>
    </recommendedName>
</protein>
<feature type="non-terminal residue" evidence="3">
    <location>
        <position position="1"/>
    </location>
</feature>
<dbReference type="Pfam" id="PF01970">
    <property type="entry name" value="TctA"/>
    <property type="match status" value="1"/>
</dbReference>
<keyword evidence="1" id="KW-1133">Transmembrane helix</keyword>
<feature type="transmembrane region" description="Helical" evidence="1">
    <location>
        <begin position="243"/>
        <end position="269"/>
    </location>
</feature>
<feature type="transmembrane region" description="Helical" evidence="1">
    <location>
        <begin position="281"/>
        <end position="302"/>
    </location>
</feature>
<feature type="transmembrane region" description="Helical" evidence="1">
    <location>
        <begin position="361"/>
        <end position="383"/>
    </location>
</feature>
<dbReference type="PANTHER" id="PTHR35342:SF5">
    <property type="entry name" value="TRICARBOXYLIC TRANSPORT PROTEIN"/>
    <property type="match status" value="1"/>
</dbReference>
<proteinExistence type="predicted"/>
<keyword evidence="1" id="KW-0472">Membrane</keyword>
<feature type="transmembrane region" description="Helical" evidence="1">
    <location>
        <begin position="337"/>
        <end position="354"/>
    </location>
</feature>
<feature type="transmembrane region" description="Helical" evidence="1">
    <location>
        <begin position="72"/>
        <end position="90"/>
    </location>
</feature>
<feature type="transmembrane region" description="Helical" evidence="1">
    <location>
        <begin position="389"/>
        <end position="410"/>
    </location>
</feature>
<sequence length="420" mass="43226">SGGLISATLLRMPGTPAAVMTTLDGYPMARAGQPGRALGLGIGASLFGGVISWFALWQLAEPMADWSTKLGPFDIFSLVVLALALLAGVGESTRSRGLLAGSLGVLVAMPGMHPATGELRWTLGITSMNEGFRLIPVLIGMFAIGKILDDLTSDEGKMETASGDDSPFIPLSTWRHQIGNLLRSSGIGTLIGVLPGVGANIGSLAAYATAKQASNQPEKFGKGSEQGIVASESANNATVGGALIPLIALGVPGSVIGAVLLGALIVHGLQPGPLLFRQNPQAVHAIIGTVLVANVIMFALMLGGARWIARLPSVPKKILVPIVTGCCIWGAYALNGLWFDVGVMLVFGVAGWRMEKAKLPLAAFVIGFVLAPVAEENLCAGLMASGGSYAPLVTKPISLGLLLVATVLLLRKKNVSTKTA</sequence>
<dbReference type="PANTHER" id="PTHR35342">
    <property type="entry name" value="TRICARBOXYLIC TRANSPORT PROTEIN"/>
    <property type="match status" value="1"/>
</dbReference>
<evidence type="ECO:0000313" key="3">
    <source>
        <dbReference type="EMBL" id="SVB64338.1"/>
    </source>
</evidence>
<evidence type="ECO:0000256" key="1">
    <source>
        <dbReference type="SAM" id="Phobius"/>
    </source>
</evidence>
<feature type="transmembrane region" description="Helical" evidence="1">
    <location>
        <begin position="131"/>
        <end position="148"/>
    </location>
</feature>
<organism evidence="3">
    <name type="scientific">marine metagenome</name>
    <dbReference type="NCBI Taxonomy" id="408172"/>
    <lineage>
        <taxon>unclassified sequences</taxon>
        <taxon>metagenomes</taxon>
        <taxon>ecological metagenomes</taxon>
    </lineage>
</organism>
<dbReference type="EMBL" id="UINC01050865">
    <property type="protein sequence ID" value="SVB64338.1"/>
    <property type="molecule type" value="Genomic_DNA"/>
</dbReference>
<accession>A0A382FMQ3</accession>